<dbReference type="Proteomes" id="UP000735302">
    <property type="component" value="Unassembled WGS sequence"/>
</dbReference>
<proteinExistence type="predicted"/>
<reference evidence="1 2" key="1">
    <citation type="journal article" date="2021" name="Elife">
        <title>Chloroplast acquisition without the gene transfer in kleptoplastic sea slugs, Plakobranchus ocellatus.</title>
        <authorList>
            <person name="Maeda T."/>
            <person name="Takahashi S."/>
            <person name="Yoshida T."/>
            <person name="Shimamura S."/>
            <person name="Takaki Y."/>
            <person name="Nagai Y."/>
            <person name="Toyoda A."/>
            <person name="Suzuki Y."/>
            <person name="Arimoto A."/>
            <person name="Ishii H."/>
            <person name="Satoh N."/>
            <person name="Nishiyama T."/>
            <person name="Hasebe M."/>
            <person name="Maruyama T."/>
            <person name="Minagawa J."/>
            <person name="Obokata J."/>
            <person name="Shigenobu S."/>
        </authorList>
    </citation>
    <scope>NUCLEOTIDE SEQUENCE [LARGE SCALE GENOMIC DNA]</scope>
</reference>
<accession>A0AAV4CTS8</accession>
<protein>
    <submittedName>
        <fullName evidence="1">Uncharacterized protein</fullName>
    </submittedName>
</protein>
<sequence length="179" mass="20275">MGTEILDLMENRRKAKVDEQKYKELDKLVKKKCEGAKEEWMRPDDIPSELVTALDEVGIKAVKKLLNNIYDTGEIPTDMKRSIYIVLPKKPGTVNVTNIVLSESNGHGWTQDSPSLLNTIRERQLKFFGHIIRAGGLEKLLVLWSAKICGNKSRGRQRTKFTDSLKKFATNKEGTNNSS</sequence>
<dbReference type="EMBL" id="BLXT01006999">
    <property type="protein sequence ID" value="GFO35338.1"/>
    <property type="molecule type" value="Genomic_DNA"/>
</dbReference>
<organism evidence="1 2">
    <name type="scientific">Plakobranchus ocellatus</name>
    <dbReference type="NCBI Taxonomy" id="259542"/>
    <lineage>
        <taxon>Eukaryota</taxon>
        <taxon>Metazoa</taxon>
        <taxon>Spiralia</taxon>
        <taxon>Lophotrochozoa</taxon>
        <taxon>Mollusca</taxon>
        <taxon>Gastropoda</taxon>
        <taxon>Heterobranchia</taxon>
        <taxon>Euthyneura</taxon>
        <taxon>Panpulmonata</taxon>
        <taxon>Sacoglossa</taxon>
        <taxon>Placobranchoidea</taxon>
        <taxon>Plakobranchidae</taxon>
        <taxon>Plakobranchus</taxon>
    </lineage>
</organism>
<evidence type="ECO:0000313" key="1">
    <source>
        <dbReference type="EMBL" id="GFO35338.1"/>
    </source>
</evidence>
<dbReference type="AlphaFoldDB" id="A0AAV4CTS8"/>
<comment type="caution">
    <text evidence="1">The sequence shown here is derived from an EMBL/GenBank/DDBJ whole genome shotgun (WGS) entry which is preliminary data.</text>
</comment>
<keyword evidence="2" id="KW-1185">Reference proteome</keyword>
<gene>
    <name evidence="1" type="ORF">PoB_006184300</name>
</gene>
<evidence type="ECO:0000313" key="2">
    <source>
        <dbReference type="Proteomes" id="UP000735302"/>
    </source>
</evidence>
<name>A0AAV4CTS8_9GAST</name>